<feature type="transmembrane region" description="Helical" evidence="11">
    <location>
        <begin position="228"/>
        <end position="256"/>
    </location>
</feature>
<feature type="transmembrane region" description="Helical" evidence="11">
    <location>
        <begin position="29"/>
        <end position="62"/>
    </location>
</feature>
<protein>
    <submittedName>
        <fullName evidence="14">Octopamine receptor Oamb-like isoform X1</fullName>
    </submittedName>
</protein>
<evidence type="ECO:0000256" key="2">
    <source>
        <dbReference type="ARBA" id="ARBA00022475"/>
    </source>
</evidence>
<feature type="transmembrane region" description="Helical" evidence="11">
    <location>
        <begin position="106"/>
        <end position="129"/>
    </location>
</feature>
<reference evidence="14" key="1">
    <citation type="submission" date="2025-08" db="UniProtKB">
        <authorList>
            <consortium name="RefSeq"/>
        </authorList>
    </citation>
    <scope>IDENTIFICATION</scope>
    <source>
        <tissue evidence="14">Tentacle</tissue>
    </source>
</reference>
<dbReference type="GO" id="GO:0005886">
    <property type="term" value="C:plasma membrane"/>
    <property type="evidence" value="ECO:0007669"/>
    <property type="project" value="UniProtKB-SubCell"/>
</dbReference>
<evidence type="ECO:0000256" key="1">
    <source>
        <dbReference type="ARBA" id="ARBA00004651"/>
    </source>
</evidence>
<evidence type="ECO:0000256" key="3">
    <source>
        <dbReference type="ARBA" id="ARBA00022692"/>
    </source>
</evidence>
<comment type="subcellular location">
    <subcellularLocation>
        <location evidence="1">Cell membrane</location>
        <topology evidence="1">Multi-pass membrane protein</topology>
    </subcellularLocation>
</comment>
<dbReference type="PRINTS" id="PR00237">
    <property type="entry name" value="GPCRRHODOPSN"/>
</dbReference>
<evidence type="ECO:0000256" key="6">
    <source>
        <dbReference type="ARBA" id="ARBA00023136"/>
    </source>
</evidence>
<dbReference type="PANTHER" id="PTHR24246">
    <property type="entry name" value="OLFACTORY RECEPTOR AND ADENOSINE RECEPTOR"/>
    <property type="match status" value="1"/>
</dbReference>
<dbReference type="InterPro" id="IPR017452">
    <property type="entry name" value="GPCR_Rhodpsn_7TM"/>
</dbReference>
<dbReference type="InParanoid" id="A0A6P8J518"/>
<feature type="transmembrane region" description="Helical" evidence="11">
    <location>
        <begin position="150"/>
        <end position="170"/>
    </location>
</feature>
<dbReference type="SMART" id="SM01381">
    <property type="entry name" value="7TM_GPCR_Srsx"/>
    <property type="match status" value="1"/>
</dbReference>
<evidence type="ECO:0000256" key="5">
    <source>
        <dbReference type="ARBA" id="ARBA00023040"/>
    </source>
</evidence>
<dbReference type="OrthoDB" id="10042731at2759"/>
<evidence type="ECO:0000256" key="4">
    <source>
        <dbReference type="ARBA" id="ARBA00022989"/>
    </source>
</evidence>
<evidence type="ECO:0000313" key="13">
    <source>
        <dbReference type="Proteomes" id="UP000515163"/>
    </source>
</evidence>
<keyword evidence="6 11" id="KW-0472">Membrane</keyword>
<comment type="similarity">
    <text evidence="10">Belongs to the G-protein coupled receptor 1 family.</text>
</comment>
<evidence type="ECO:0000256" key="9">
    <source>
        <dbReference type="ARBA" id="ARBA00023224"/>
    </source>
</evidence>
<dbReference type="InterPro" id="IPR000276">
    <property type="entry name" value="GPCR_Rhodpsn"/>
</dbReference>
<accession>A0A6P8J518</accession>
<feature type="transmembrane region" description="Helical" evidence="11">
    <location>
        <begin position="182"/>
        <end position="207"/>
    </location>
</feature>
<evidence type="ECO:0000256" key="11">
    <source>
        <dbReference type="SAM" id="Phobius"/>
    </source>
</evidence>
<evidence type="ECO:0000256" key="8">
    <source>
        <dbReference type="ARBA" id="ARBA00023180"/>
    </source>
</evidence>
<evidence type="ECO:0000256" key="10">
    <source>
        <dbReference type="RuleBase" id="RU000688"/>
    </source>
</evidence>
<keyword evidence="7 10" id="KW-0675">Receptor</keyword>
<keyword evidence="4 11" id="KW-1133">Transmembrane helix</keyword>
<keyword evidence="3 10" id="KW-0812">Transmembrane</keyword>
<feature type="transmembrane region" description="Helical" evidence="11">
    <location>
        <begin position="74"/>
        <end position="100"/>
    </location>
</feature>
<keyword evidence="8" id="KW-0325">Glycoprotein</keyword>
<dbReference type="GO" id="GO:0004930">
    <property type="term" value="F:G protein-coupled receptor activity"/>
    <property type="evidence" value="ECO:0007669"/>
    <property type="project" value="UniProtKB-KW"/>
</dbReference>
<dbReference type="SUPFAM" id="SSF81321">
    <property type="entry name" value="Family A G protein-coupled receptor-like"/>
    <property type="match status" value="1"/>
</dbReference>
<evidence type="ECO:0000256" key="7">
    <source>
        <dbReference type="ARBA" id="ARBA00023170"/>
    </source>
</evidence>
<proteinExistence type="inferred from homology"/>
<dbReference type="CDD" id="cd14967">
    <property type="entry name" value="7tmA_amine_R-like"/>
    <property type="match status" value="1"/>
</dbReference>
<dbReference type="KEGG" id="aten:116308477"/>
<keyword evidence="9 10" id="KW-0807">Transducer</keyword>
<dbReference type="PANTHER" id="PTHR24246:SF27">
    <property type="entry name" value="ADENOSINE RECEPTOR, ISOFORM A"/>
    <property type="match status" value="1"/>
</dbReference>
<dbReference type="FunCoup" id="A0A6P8J518">
    <property type="interactions" value="564"/>
</dbReference>
<dbReference type="PROSITE" id="PS00237">
    <property type="entry name" value="G_PROTEIN_RECEP_F1_1"/>
    <property type="match status" value="1"/>
</dbReference>
<feature type="domain" description="G-protein coupled receptors family 1 profile" evidence="12">
    <location>
        <begin position="54"/>
        <end position="286"/>
    </location>
</feature>
<dbReference type="GeneID" id="116308477"/>
<dbReference type="Pfam" id="PF00001">
    <property type="entry name" value="7tm_1"/>
    <property type="match status" value="1"/>
</dbReference>
<dbReference type="RefSeq" id="XP_031574757.1">
    <property type="nucleotide sequence ID" value="XM_031718897.1"/>
</dbReference>
<gene>
    <name evidence="14" type="primary">LOC116308477</name>
</gene>
<keyword evidence="5 10" id="KW-0297">G-protein coupled receptor</keyword>
<dbReference type="Gene3D" id="1.20.1070.10">
    <property type="entry name" value="Rhodopsin 7-helix transmembrane proteins"/>
    <property type="match status" value="1"/>
</dbReference>
<sequence>MIKIAMNGTINNRTATLPPQPASGLSRSIIFYGLAPIITSCIFYIIIIVLAIFGNALVVGSFIRHRHLRTYTNYFVASMAVADITVGAVSIPMWLTILLLAPRDRVFSQVYFFLDAFSGTTSILHLMVISLERFFAITYPVRHRNTSANVYYLFLVFVWFLPATMCGISLELKKTQRHLNIMILFVAFFVIPLLVILFAYGGIWKVVRNRVMPQEGQSGQRSLKRDMRVIVTIALVILFFVIAWLPFFIVNVVTIYCPSCKTFNPHLILFMKFMHYSNSAVNPVVYAVKIPEFRRAFRQLVGLCLCRANSLRPRDNELFSGTDARVGQKGSH</sequence>
<keyword evidence="13" id="KW-1185">Reference proteome</keyword>
<dbReference type="PROSITE" id="PS50262">
    <property type="entry name" value="G_PROTEIN_RECEP_F1_2"/>
    <property type="match status" value="1"/>
</dbReference>
<evidence type="ECO:0000259" key="12">
    <source>
        <dbReference type="PROSITE" id="PS50262"/>
    </source>
</evidence>
<organism evidence="13 14">
    <name type="scientific">Actinia tenebrosa</name>
    <name type="common">Australian red waratah sea anemone</name>
    <dbReference type="NCBI Taxonomy" id="6105"/>
    <lineage>
        <taxon>Eukaryota</taxon>
        <taxon>Metazoa</taxon>
        <taxon>Cnidaria</taxon>
        <taxon>Anthozoa</taxon>
        <taxon>Hexacorallia</taxon>
        <taxon>Actiniaria</taxon>
        <taxon>Actiniidae</taxon>
        <taxon>Actinia</taxon>
    </lineage>
</organism>
<name>A0A6P8J518_ACTTE</name>
<keyword evidence="2" id="KW-1003">Cell membrane</keyword>
<dbReference type="Proteomes" id="UP000515163">
    <property type="component" value="Unplaced"/>
</dbReference>
<dbReference type="AlphaFoldDB" id="A0A6P8J518"/>
<evidence type="ECO:0000313" key="14">
    <source>
        <dbReference type="RefSeq" id="XP_031574757.1"/>
    </source>
</evidence>